<evidence type="ECO:0000313" key="2">
    <source>
        <dbReference type="EMBL" id="UZW19717.1"/>
    </source>
</evidence>
<protein>
    <submittedName>
        <fullName evidence="2">Amidase family protein</fullName>
    </submittedName>
</protein>
<organism evidence="2 3">
    <name type="scientific">Pseudomonas quebecensis</name>
    <dbReference type="NCBI Taxonomy" id="2995174"/>
    <lineage>
        <taxon>Bacteria</taxon>
        <taxon>Pseudomonadati</taxon>
        <taxon>Pseudomonadota</taxon>
        <taxon>Gammaproteobacteria</taxon>
        <taxon>Pseudomonadales</taxon>
        <taxon>Pseudomonadaceae</taxon>
        <taxon>Pseudomonas</taxon>
    </lineage>
</organism>
<evidence type="ECO:0000313" key="3">
    <source>
        <dbReference type="Proteomes" id="UP001164116"/>
    </source>
</evidence>
<sequence>MRPCAPGALEPYPSSCPASLSSAPVGNRPEKQATQGSIAFATAPQPGIPAPRQDVPGPMMKTVRDPALSLIALSGIEPSGPVMVEVPLVQNDSTFAPCQALARRRIGVADRYTHGDAHEPIEHRATFTHALDRLSRAGAQLVPVPARQADASLRFDLHTHNEIDALVSEYRLDALVSDSRSSAFHDACWGGYARLGEPLEDGATLWFYVARWSRDSLPALVQAYRSAGQGQPHAYSPR</sequence>
<reference evidence="2" key="1">
    <citation type="submission" date="2022-11" db="EMBL/GenBank/DDBJ databases">
        <title>Taxonomic description of a new Pseudomonas species.</title>
        <authorList>
            <person name="Tambong J.T."/>
        </authorList>
    </citation>
    <scope>NUCLEOTIDE SEQUENCE</scope>
    <source>
        <strain evidence="2">S1Bt42</strain>
    </source>
</reference>
<dbReference type="RefSeq" id="WP_266246475.1">
    <property type="nucleotide sequence ID" value="NZ_CP112866.1"/>
</dbReference>
<feature type="region of interest" description="Disordered" evidence="1">
    <location>
        <begin position="1"/>
        <end position="33"/>
    </location>
</feature>
<feature type="compositionally biased region" description="Low complexity" evidence="1">
    <location>
        <begin position="11"/>
        <end position="24"/>
    </location>
</feature>
<dbReference type="Gene3D" id="3.90.1300.10">
    <property type="entry name" value="Amidase signature (AS) domain"/>
    <property type="match status" value="1"/>
</dbReference>
<proteinExistence type="predicted"/>
<dbReference type="InterPro" id="IPR036928">
    <property type="entry name" value="AS_sf"/>
</dbReference>
<keyword evidence="3" id="KW-1185">Reference proteome</keyword>
<dbReference type="EMBL" id="CP112866">
    <property type="protein sequence ID" value="UZW19717.1"/>
    <property type="molecule type" value="Genomic_DNA"/>
</dbReference>
<dbReference type="Proteomes" id="UP001164116">
    <property type="component" value="Chromosome"/>
</dbReference>
<dbReference type="SUPFAM" id="SSF75304">
    <property type="entry name" value="Amidase signature (AS) enzymes"/>
    <property type="match status" value="1"/>
</dbReference>
<name>A0ABY6QIE7_9PSED</name>
<accession>A0ABY6QIE7</accession>
<gene>
    <name evidence="2" type="ORF">OSC50_05035</name>
</gene>
<evidence type="ECO:0000256" key="1">
    <source>
        <dbReference type="SAM" id="MobiDB-lite"/>
    </source>
</evidence>